<reference evidence="3" key="1">
    <citation type="submission" date="2024-05" db="EMBL/GenBank/DDBJ databases">
        <title>Draft Genome Sequences of Flagellimonas sp. MMG031 and Marinobacter sp. MMG032 Isolated from the dinoflagellate Symbiodinium pilosum.</title>
        <authorList>
            <person name="Shikuma N.J."/>
            <person name="Farrell M.V."/>
        </authorList>
    </citation>
    <scope>NUCLEOTIDE SEQUENCE</scope>
    <source>
        <strain evidence="3">MMG031</strain>
    </source>
</reference>
<protein>
    <submittedName>
        <fullName evidence="3">Response regulator</fullName>
    </submittedName>
</protein>
<proteinExistence type="predicted"/>
<evidence type="ECO:0000259" key="2">
    <source>
        <dbReference type="PROSITE" id="PS50110"/>
    </source>
</evidence>
<dbReference type="RefSeq" id="WP_349352538.1">
    <property type="nucleotide sequence ID" value="NZ_CP157804.1"/>
</dbReference>
<feature type="domain" description="Response regulatory" evidence="2">
    <location>
        <begin position="4"/>
        <end position="126"/>
    </location>
</feature>
<dbReference type="KEGG" id="fld:ABNE31_04645"/>
<dbReference type="GO" id="GO:0000160">
    <property type="term" value="P:phosphorelay signal transduction system"/>
    <property type="evidence" value="ECO:0007669"/>
    <property type="project" value="InterPro"/>
</dbReference>
<dbReference type="Gene3D" id="3.40.50.2300">
    <property type="match status" value="1"/>
</dbReference>
<dbReference type="SMART" id="SM00448">
    <property type="entry name" value="REC"/>
    <property type="match status" value="1"/>
</dbReference>
<feature type="modified residue" description="4-aspartylphosphate" evidence="1">
    <location>
        <position position="59"/>
    </location>
</feature>
<accession>A0AAU7N154</accession>
<dbReference type="EMBL" id="CP157804">
    <property type="protein sequence ID" value="XBQ24209.1"/>
    <property type="molecule type" value="Genomic_DNA"/>
</dbReference>
<evidence type="ECO:0000313" key="3">
    <source>
        <dbReference type="EMBL" id="XBQ24209.1"/>
    </source>
</evidence>
<dbReference type="PANTHER" id="PTHR44520">
    <property type="entry name" value="RESPONSE REGULATOR RCP1-RELATED"/>
    <property type="match status" value="1"/>
</dbReference>
<dbReference type="PANTHER" id="PTHR44520:SF2">
    <property type="entry name" value="RESPONSE REGULATOR RCP1"/>
    <property type="match status" value="1"/>
</dbReference>
<dbReference type="PROSITE" id="PS50110">
    <property type="entry name" value="RESPONSE_REGULATORY"/>
    <property type="match status" value="1"/>
</dbReference>
<evidence type="ECO:0000256" key="1">
    <source>
        <dbReference type="PROSITE-ProRule" id="PRU00169"/>
    </source>
</evidence>
<dbReference type="InterPro" id="IPR052893">
    <property type="entry name" value="TCS_response_regulator"/>
</dbReference>
<gene>
    <name evidence="3" type="ORF">ABNE31_04645</name>
</gene>
<sequence length="126" mass="14298">MNTFGLLVDDDPIFNWVSTKLIKKVDSELPIKSCTDGREALDFLCEHYTEETLYQILLDINMPKLNGWEFIEALKGMQAIKSENISIYIVSSSTDESDIKKANDLALVKGYFKKPLSIEDIKSIFG</sequence>
<dbReference type="InterPro" id="IPR011006">
    <property type="entry name" value="CheY-like_superfamily"/>
</dbReference>
<dbReference type="SUPFAM" id="SSF52172">
    <property type="entry name" value="CheY-like"/>
    <property type="match status" value="1"/>
</dbReference>
<keyword evidence="1" id="KW-0597">Phosphoprotein</keyword>
<dbReference type="InterPro" id="IPR001789">
    <property type="entry name" value="Sig_transdc_resp-reg_receiver"/>
</dbReference>
<dbReference type="AlphaFoldDB" id="A0AAU7N154"/>
<name>A0AAU7N154_9FLAO</name>
<organism evidence="3">
    <name type="scientific">Flagellimonas sp. MMG031</name>
    <dbReference type="NCBI Taxonomy" id="3158549"/>
    <lineage>
        <taxon>Bacteria</taxon>
        <taxon>Pseudomonadati</taxon>
        <taxon>Bacteroidota</taxon>
        <taxon>Flavobacteriia</taxon>
        <taxon>Flavobacteriales</taxon>
        <taxon>Flavobacteriaceae</taxon>
        <taxon>Flagellimonas</taxon>
    </lineage>
</organism>
<dbReference type="Pfam" id="PF00072">
    <property type="entry name" value="Response_reg"/>
    <property type="match status" value="1"/>
</dbReference>